<dbReference type="EMBL" id="JADGJD010002915">
    <property type="protein sequence ID" value="KAJ3027172.1"/>
    <property type="molecule type" value="Genomic_DNA"/>
</dbReference>
<accession>A0AAD5WWJ5</accession>
<proteinExistence type="predicted"/>
<feature type="non-terminal residue" evidence="1">
    <location>
        <position position="1"/>
    </location>
</feature>
<reference evidence="1" key="1">
    <citation type="submission" date="2020-05" db="EMBL/GenBank/DDBJ databases">
        <title>Phylogenomic resolution of chytrid fungi.</title>
        <authorList>
            <person name="Stajich J.E."/>
            <person name="Amses K."/>
            <person name="Simmons R."/>
            <person name="Seto K."/>
            <person name="Myers J."/>
            <person name="Bonds A."/>
            <person name="Quandt C.A."/>
            <person name="Barry K."/>
            <person name="Liu P."/>
            <person name="Grigoriev I."/>
            <person name="Longcore J.E."/>
            <person name="James T.Y."/>
        </authorList>
    </citation>
    <scope>NUCLEOTIDE SEQUENCE</scope>
    <source>
        <strain evidence="1">JEL0318</strain>
    </source>
</reference>
<evidence type="ECO:0000313" key="1">
    <source>
        <dbReference type="EMBL" id="KAJ3027172.1"/>
    </source>
</evidence>
<comment type="caution">
    <text evidence="1">The sequence shown here is derived from an EMBL/GenBank/DDBJ whole genome shotgun (WGS) entry which is preliminary data.</text>
</comment>
<organism evidence="1 2">
    <name type="scientific">Rhizophlyctis rosea</name>
    <dbReference type="NCBI Taxonomy" id="64517"/>
    <lineage>
        <taxon>Eukaryota</taxon>
        <taxon>Fungi</taxon>
        <taxon>Fungi incertae sedis</taxon>
        <taxon>Chytridiomycota</taxon>
        <taxon>Chytridiomycota incertae sedis</taxon>
        <taxon>Chytridiomycetes</taxon>
        <taxon>Rhizophlyctidales</taxon>
        <taxon>Rhizophlyctidaceae</taxon>
        <taxon>Rhizophlyctis</taxon>
    </lineage>
</organism>
<gene>
    <name evidence="1" type="ORF">HK097_006220</name>
</gene>
<name>A0AAD5WWJ5_9FUNG</name>
<protein>
    <submittedName>
        <fullName evidence="1">Uncharacterized protein</fullName>
    </submittedName>
</protein>
<feature type="non-terminal residue" evidence="1">
    <location>
        <position position="76"/>
    </location>
</feature>
<dbReference type="AlphaFoldDB" id="A0AAD5WWJ5"/>
<evidence type="ECO:0000313" key="2">
    <source>
        <dbReference type="Proteomes" id="UP001212841"/>
    </source>
</evidence>
<sequence length="76" mass="8256">SPSSSDTSLSEKVRALREALEDANWLRRNGEGDEGNRLPGAEDRYRDVVVKKLIQWMDGEGTAKVAVGACGVLLIV</sequence>
<dbReference type="Proteomes" id="UP001212841">
    <property type="component" value="Unassembled WGS sequence"/>
</dbReference>
<keyword evidence="2" id="KW-1185">Reference proteome</keyword>